<gene>
    <name evidence="2" type="ORF">E5676_scaffold451G002250</name>
</gene>
<accession>A0A5D3BRI2</accession>
<dbReference type="EMBL" id="SSTD01016175">
    <property type="protein sequence ID" value="TYK01618.1"/>
    <property type="molecule type" value="Genomic_DNA"/>
</dbReference>
<keyword evidence="1" id="KW-0732">Signal</keyword>
<evidence type="ECO:0000313" key="2">
    <source>
        <dbReference type="EMBL" id="TYK01618.1"/>
    </source>
</evidence>
<name>A0A5D3BRI2_CUCMM</name>
<dbReference type="AlphaFoldDB" id="A0A5D3BRI2"/>
<sequence length="205" mass="22817">MQSHPLQNLGATVNLWFVLFSLSYPEGNRGESIGFSSKLGGLLVFSDALSILEVLKSNQKLYLVWLESLFNILQMPRENRPSLQTGELDKTVIFPLSTLSVLRDNDAVVEIELLVPNTLPTSAESSISNSSTWLELYFESVHVEIFCYFTNQVISRLHLMFKVSVGPTGIVRGYDVCWLHAVFQAKTAGGPGGGVTFWVLDQRSM</sequence>
<evidence type="ECO:0000256" key="1">
    <source>
        <dbReference type="SAM" id="SignalP"/>
    </source>
</evidence>
<proteinExistence type="predicted"/>
<dbReference type="Proteomes" id="UP000321947">
    <property type="component" value="Unassembled WGS sequence"/>
</dbReference>
<reference evidence="2 3" key="1">
    <citation type="submission" date="2019-08" db="EMBL/GenBank/DDBJ databases">
        <title>Draft genome sequences of two oriental melons (Cucumis melo L. var makuwa).</title>
        <authorList>
            <person name="Kwon S.-Y."/>
        </authorList>
    </citation>
    <scope>NUCLEOTIDE SEQUENCE [LARGE SCALE GENOMIC DNA]</scope>
    <source>
        <strain evidence="3">cv. Chang Bougi</strain>
        <tissue evidence="2">Leaf</tissue>
    </source>
</reference>
<comment type="caution">
    <text evidence="2">The sequence shown here is derived from an EMBL/GenBank/DDBJ whole genome shotgun (WGS) entry which is preliminary data.</text>
</comment>
<protein>
    <submittedName>
        <fullName evidence="2">Uncharacterized protein</fullName>
    </submittedName>
</protein>
<feature type="chain" id="PRO_5022906498" evidence="1">
    <location>
        <begin position="31"/>
        <end position="205"/>
    </location>
</feature>
<feature type="signal peptide" evidence="1">
    <location>
        <begin position="1"/>
        <end position="30"/>
    </location>
</feature>
<evidence type="ECO:0000313" key="3">
    <source>
        <dbReference type="Proteomes" id="UP000321947"/>
    </source>
</evidence>
<organism evidence="2 3">
    <name type="scientific">Cucumis melo var. makuwa</name>
    <name type="common">Oriental melon</name>
    <dbReference type="NCBI Taxonomy" id="1194695"/>
    <lineage>
        <taxon>Eukaryota</taxon>
        <taxon>Viridiplantae</taxon>
        <taxon>Streptophyta</taxon>
        <taxon>Embryophyta</taxon>
        <taxon>Tracheophyta</taxon>
        <taxon>Spermatophyta</taxon>
        <taxon>Magnoliopsida</taxon>
        <taxon>eudicotyledons</taxon>
        <taxon>Gunneridae</taxon>
        <taxon>Pentapetalae</taxon>
        <taxon>rosids</taxon>
        <taxon>fabids</taxon>
        <taxon>Cucurbitales</taxon>
        <taxon>Cucurbitaceae</taxon>
        <taxon>Benincaseae</taxon>
        <taxon>Cucumis</taxon>
    </lineage>
</organism>